<keyword evidence="3" id="KW-1185">Reference proteome</keyword>
<protein>
    <submittedName>
        <fullName evidence="2">Uncharacterized protein</fullName>
    </submittedName>
</protein>
<evidence type="ECO:0000256" key="1">
    <source>
        <dbReference type="SAM" id="Phobius"/>
    </source>
</evidence>
<feature type="transmembrane region" description="Helical" evidence="1">
    <location>
        <begin position="27"/>
        <end position="46"/>
    </location>
</feature>
<keyword evidence="1" id="KW-0812">Transmembrane</keyword>
<reference evidence="2 3" key="1">
    <citation type="submission" date="2019-02" db="EMBL/GenBank/DDBJ databases">
        <title>Deep-cultivation of Planctomycetes and their phenomic and genomic characterization uncovers novel biology.</title>
        <authorList>
            <person name="Wiegand S."/>
            <person name="Jogler M."/>
            <person name="Boedeker C."/>
            <person name="Pinto D."/>
            <person name="Vollmers J."/>
            <person name="Rivas-Marin E."/>
            <person name="Kohn T."/>
            <person name="Peeters S.H."/>
            <person name="Heuer A."/>
            <person name="Rast P."/>
            <person name="Oberbeckmann S."/>
            <person name="Bunk B."/>
            <person name="Jeske O."/>
            <person name="Meyerdierks A."/>
            <person name="Storesund J.E."/>
            <person name="Kallscheuer N."/>
            <person name="Luecker S."/>
            <person name="Lage O.M."/>
            <person name="Pohl T."/>
            <person name="Merkel B.J."/>
            <person name="Hornburger P."/>
            <person name="Mueller R.-W."/>
            <person name="Bruemmer F."/>
            <person name="Labrenz M."/>
            <person name="Spormann A.M."/>
            <person name="Op Den Camp H."/>
            <person name="Overmann J."/>
            <person name="Amann R."/>
            <person name="Jetten M.S.M."/>
            <person name="Mascher T."/>
            <person name="Medema M.H."/>
            <person name="Devos D.P."/>
            <person name="Kaster A.-K."/>
            <person name="Ovreas L."/>
            <person name="Rohde M."/>
            <person name="Galperin M.Y."/>
            <person name="Jogler C."/>
        </authorList>
    </citation>
    <scope>NUCLEOTIDE SEQUENCE [LARGE SCALE GENOMIC DNA]</scope>
    <source>
        <strain evidence="2 3">Pla123a</strain>
    </source>
</reference>
<comment type="caution">
    <text evidence="2">The sequence shown here is derived from an EMBL/GenBank/DDBJ whole genome shotgun (WGS) entry which is preliminary data.</text>
</comment>
<feature type="transmembrane region" description="Helical" evidence="1">
    <location>
        <begin position="107"/>
        <end position="125"/>
    </location>
</feature>
<dbReference type="RefSeq" id="WP_146586793.1">
    <property type="nucleotide sequence ID" value="NZ_SJPO01000004.1"/>
</dbReference>
<dbReference type="EMBL" id="SJPO01000004">
    <property type="protein sequence ID" value="TWT77559.1"/>
    <property type="molecule type" value="Genomic_DNA"/>
</dbReference>
<proteinExistence type="predicted"/>
<dbReference type="Proteomes" id="UP000318478">
    <property type="component" value="Unassembled WGS sequence"/>
</dbReference>
<sequence>MARFTLFDLMFLTAATAVVCDGFAYHEGWGTVVMMLVVPVAGRTLLALQRRAERSLPTSVQRKSSLLLTSLGVVLLVYLGVVVWVGAMVSVGNLAKSPVSAAERLRLVGLALFPLMGLLGVTDLTSRWVGRRWERDTTCE</sequence>
<accession>A0A5C5YRN8</accession>
<evidence type="ECO:0000313" key="2">
    <source>
        <dbReference type="EMBL" id="TWT77559.1"/>
    </source>
</evidence>
<feature type="transmembrane region" description="Helical" evidence="1">
    <location>
        <begin position="66"/>
        <end position="87"/>
    </location>
</feature>
<name>A0A5C5YRN8_9BACT</name>
<organism evidence="2 3">
    <name type="scientific">Posidoniimonas polymericola</name>
    <dbReference type="NCBI Taxonomy" id="2528002"/>
    <lineage>
        <taxon>Bacteria</taxon>
        <taxon>Pseudomonadati</taxon>
        <taxon>Planctomycetota</taxon>
        <taxon>Planctomycetia</taxon>
        <taxon>Pirellulales</taxon>
        <taxon>Lacipirellulaceae</taxon>
        <taxon>Posidoniimonas</taxon>
    </lineage>
</organism>
<keyword evidence="1" id="KW-0472">Membrane</keyword>
<evidence type="ECO:0000313" key="3">
    <source>
        <dbReference type="Proteomes" id="UP000318478"/>
    </source>
</evidence>
<dbReference type="AlphaFoldDB" id="A0A5C5YRN8"/>
<keyword evidence="1" id="KW-1133">Transmembrane helix</keyword>
<gene>
    <name evidence="2" type="ORF">Pla123a_22200</name>
</gene>